<organism evidence="1 2">
    <name type="scientific">Massariosphaeria phaeospora</name>
    <dbReference type="NCBI Taxonomy" id="100035"/>
    <lineage>
        <taxon>Eukaryota</taxon>
        <taxon>Fungi</taxon>
        <taxon>Dikarya</taxon>
        <taxon>Ascomycota</taxon>
        <taxon>Pezizomycotina</taxon>
        <taxon>Dothideomycetes</taxon>
        <taxon>Pleosporomycetidae</taxon>
        <taxon>Pleosporales</taxon>
        <taxon>Pleosporales incertae sedis</taxon>
        <taxon>Massariosphaeria</taxon>
    </lineage>
</organism>
<dbReference type="OrthoDB" id="3773020at2759"/>
<comment type="caution">
    <text evidence="1">The sequence shown here is derived from an EMBL/GenBank/DDBJ whole genome shotgun (WGS) entry which is preliminary data.</text>
</comment>
<dbReference type="EMBL" id="JAADJZ010000021">
    <property type="protein sequence ID" value="KAF2867936.1"/>
    <property type="molecule type" value="Genomic_DNA"/>
</dbReference>
<evidence type="ECO:0000313" key="2">
    <source>
        <dbReference type="Proteomes" id="UP000481861"/>
    </source>
</evidence>
<evidence type="ECO:0000313" key="1">
    <source>
        <dbReference type="EMBL" id="KAF2867936.1"/>
    </source>
</evidence>
<sequence>MYAHKSGEWREEGPVLCQFAGSRPCDREEKKYVECLHLANEMRVPLHARQMGTIATALVAKSISSLAELGSWTCGQASALLMPPRSASTLFQRGLQAMTGPVADLSAAVPEPHRGNIKKLAERIYANTAQQNSSSLNLTAPEADEALQDINTAIDQANAALQGAAWTEAYTALVTMRDVVRNFSAALSMRRASSGQYDTVWPGSRWKGGDGS</sequence>
<protein>
    <submittedName>
        <fullName evidence="1">Uncharacterized protein</fullName>
    </submittedName>
</protein>
<dbReference type="Proteomes" id="UP000481861">
    <property type="component" value="Unassembled WGS sequence"/>
</dbReference>
<keyword evidence="2" id="KW-1185">Reference proteome</keyword>
<name>A0A7C8M3R5_9PLEO</name>
<dbReference type="AlphaFoldDB" id="A0A7C8M3R5"/>
<reference evidence="1 2" key="1">
    <citation type="submission" date="2020-01" db="EMBL/GenBank/DDBJ databases">
        <authorList>
            <consortium name="DOE Joint Genome Institute"/>
            <person name="Haridas S."/>
            <person name="Albert R."/>
            <person name="Binder M."/>
            <person name="Bloem J."/>
            <person name="Labutti K."/>
            <person name="Salamov A."/>
            <person name="Andreopoulos B."/>
            <person name="Baker S.E."/>
            <person name="Barry K."/>
            <person name="Bills G."/>
            <person name="Bluhm B.H."/>
            <person name="Cannon C."/>
            <person name="Castanera R."/>
            <person name="Culley D.E."/>
            <person name="Daum C."/>
            <person name="Ezra D."/>
            <person name="Gonzalez J.B."/>
            <person name="Henrissat B."/>
            <person name="Kuo A."/>
            <person name="Liang C."/>
            <person name="Lipzen A."/>
            <person name="Lutzoni F."/>
            <person name="Magnuson J."/>
            <person name="Mondo S."/>
            <person name="Nolan M."/>
            <person name="Ohm R."/>
            <person name="Pangilinan J."/>
            <person name="Park H.-J.H."/>
            <person name="Ramirez L."/>
            <person name="Alfaro M."/>
            <person name="Sun H."/>
            <person name="Tritt A."/>
            <person name="Yoshinaga Y."/>
            <person name="Zwiers L.-H.L."/>
            <person name="Turgeon B.G."/>
            <person name="Goodwin S.B."/>
            <person name="Spatafora J.W."/>
            <person name="Crous P.W."/>
            <person name="Grigoriev I.V."/>
        </authorList>
    </citation>
    <scope>NUCLEOTIDE SEQUENCE [LARGE SCALE GENOMIC DNA]</scope>
    <source>
        <strain evidence="1 2">CBS 611.86</strain>
    </source>
</reference>
<accession>A0A7C8M3R5</accession>
<gene>
    <name evidence="1" type="ORF">BDV95DRAFT_597692</name>
</gene>
<proteinExistence type="predicted"/>